<dbReference type="Proteomes" id="UP000317122">
    <property type="component" value="Unassembled WGS sequence"/>
</dbReference>
<comment type="caution">
    <text evidence="2">The sequence shown here is derived from an EMBL/GenBank/DDBJ whole genome shotgun (WGS) entry which is preliminary data.</text>
</comment>
<dbReference type="RefSeq" id="WP_145719829.1">
    <property type="nucleotide sequence ID" value="NZ_BSPF01000002.1"/>
</dbReference>
<name>A0A562NP84_9HYPH</name>
<dbReference type="Pfam" id="PF01755">
    <property type="entry name" value="Glyco_transf_25"/>
    <property type="match status" value="1"/>
</dbReference>
<evidence type="ECO:0000259" key="1">
    <source>
        <dbReference type="Pfam" id="PF01755"/>
    </source>
</evidence>
<protein>
    <submittedName>
        <fullName evidence="2">Glycosyl transferase family 25</fullName>
    </submittedName>
</protein>
<dbReference type="InterPro" id="IPR002654">
    <property type="entry name" value="Glyco_trans_25"/>
</dbReference>
<keyword evidence="3" id="KW-1185">Reference proteome</keyword>
<organism evidence="2 3">
    <name type="scientific">Mesorhizobium tianshanense</name>
    <dbReference type="NCBI Taxonomy" id="39844"/>
    <lineage>
        <taxon>Bacteria</taxon>
        <taxon>Pseudomonadati</taxon>
        <taxon>Pseudomonadota</taxon>
        <taxon>Alphaproteobacteria</taxon>
        <taxon>Hyphomicrobiales</taxon>
        <taxon>Phyllobacteriaceae</taxon>
        <taxon>Mesorhizobium</taxon>
    </lineage>
</organism>
<evidence type="ECO:0000313" key="2">
    <source>
        <dbReference type="EMBL" id="TWI33978.1"/>
    </source>
</evidence>
<evidence type="ECO:0000313" key="3">
    <source>
        <dbReference type="Proteomes" id="UP000317122"/>
    </source>
</evidence>
<keyword evidence="2" id="KW-0808">Transferase</keyword>
<feature type="domain" description="Glycosyl transferase family 25" evidence="1">
    <location>
        <begin position="1"/>
        <end position="178"/>
    </location>
</feature>
<dbReference type="AlphaFoldDB" id="A0A562NP84"/>
<dbReference type="CDD" id="cd06532">
    <property type="entry name" value="Glyco_transf_25"/>
    <property type="match status" value="1"/>
</dbReference>
<proteinExistence type="predicted"/>
<reference evidence="2 3" key="1">
    <citation type="journal article" date="2015" name="Stand. Genomic Sci.">
        <title>Genomic Encyclopedia of Bacterial and Archaeal Type Strains, Phase III: the genomes of soil and plant-associated and newly described type strains.</title>
        <authorList>
            <person name="Whitman W.B."/>
            <person name="Woyke T."/>
            <person name="Klenk H.P."/>
            <person name="Zhou Y."/>
            <person name="Lilburn T.G."/>
            <person name="Beck B.J."/>
            <person name="De Vos P."/>
            <person name="Vandamme P."/>
            <person name="Eisen J.A."/>
            <person name="Garrity G."/>
            <person name="Hugenholtz P."/>
            <person name="Kyrpides N.C."/>
        </authorList>
    </citation>
    <scope>NUCLEOTIDE SEQUENCE [LARGE SCALE GENOMIC DNA]</scope>
    <source>
        <strain evidence="2 3">CGMCC 1.2546</strain>
    </source>
</reference>
<dbReference type="GO" id="GO:0016740">
    <property type="term" value="F:transferase activity"/>
    <property type="evidence" value="ECO:0007669"/>
    <property type="project" value="UniProtKB-KW"/>
</dbReference>
<gene>
    <name evidence="2" type="ORF">IQ26_03733</name>
</gene>
<sequence length="268" mass="30185">MWPIFIINLDRAQDRMSATQALMDRCGLPFIRVAAHDWQTLTDADARRFVANPPPRFSKRALALSEVACFLSHIDVWAQIGGGKSPAAFVFEDDVEFDGSLYKLLSEISGREPDWDILKLYSNKVKTLGDAVTLPNGYSYGTPRIIPMSTAAYAITRPAARELARASVPFGRPVDLFMKHWWEHGSCVKLVQPSPVSRRADHLSSSEIEAGRGQSCHQSFLTRFVRNSLYQLQFRHRTHVNAAHRPPGRRWLETTGHARMVGDELDAI</sequence>
<dbReference type="EMBL" id="VLKT01000023">
    <property type="protein sequence ID" value="TWI33978.1"/>
    <property type="molecule type" value="Genomic_DNA"/>
</dbReference>
<dbReference type="OrthoDB" id="259382at2"/>
<accession>A0A562NP84</accession>